<feature type="transmembrane region" description="Helical" evidence="1">
    <location>
        <begin position="25"/>
        <end position="43"/>
    </location>
</feature>
<keyword evidence="1" id="KW-1133">Transmembrane helix</keyword>
<keyword evidence="3" id="KW-1185">Reference proteome</keyword>
<dbReference type="Pfam" id="PF14316">
    <property type="entry name" value="DUF4381"/>
    <property type="match status" value="1"/>
</dbReference>
<sequence>MNPLELPLRDVHEPAAPPWWPPAPGWWIVFGVLLAVVAALAWWRWRRARRRRLAARLFDGTVAAADTPAKKIAAISELLRRAARRRDPAADTLDGDAWLRLLDSGLPQPVFASGAGALLLEGAFRPAVDENAVEALRIAARARFLDWMAPGR</sequence>
<dbReference type="Proteomes" id="UP000319980">
    <property type="component" value="Unassembled WGS sequence"/>
</dbReference>
<gene>
    <name evidence="2" type="ORF">FQY83_10925</name>
</gene>
<name>A0A5C5U3U1_9GAMM</name>
<keyword evidence="1" id="KW-0812">Transmembrane</keyword>
<proteinExistence type="predicted"/>
<keyword evidence="1" id="KW-0472">Membrane</keyword>
<evidence type="ECO:0000313" key="3">
    <source>
        <dbReference type="Proteomes" id="UP000319980"/>
    </source>
</evidence>
<dbReference type="AlphaFoldDB" id="A0A5C5U3U1"/>
<dbReference type="InterPro" id="IPR025489">
    <property type="entry name" value="DUF4381"/>
</dbReference>
<evidence type="ECO:0000256" key="1">
    <source>
        <dbReference type="SAM" id="Phobius"/>
    </source>
</evidence>
<organism evidence="2 3">
    <name type="scientific">Luteimonas marina</name>
    <dbReference type="NCBI Taxonomy" id="488485"/>
    <lineage>
        <taxon>Bacteria</taxon>
        <taxon>Pseudomonadati</taxon>
        <taxon>Pseudomonadota</taxon>
        <taxon>Gammaproteobacteria</taxon>
        <taxon>Lysobacterales</taxon>
        <taxon>Lysobacteraceae</taxon>
        <taxon>Luteimonas</taxon>
    </lineage>
</organism>
<protein>
    <submittedName>
        <fullName evidence="2">DUF4381 family protein</fullName>
    </submittedName>
</protein>
<comment type="caution">
    <text evidence="2">The sequence shown here is derived from an EMBL/GenBank/DDBJ whole genome shotgun (WGS) entry which is preliminary data.</text>
</comment>
<dbReference type="EMBL" id="VOHK01000004">
    <property type="protein sequence ID" value="TWT20242.1"/>
    <property type="molecule type" value="Genomic_DNA"/>
</dbReference>
<accession>A0A5C5U3U1</accession>
<dbReference type="RefSeq" id="WP_146387905.1">
    <property type="nucleotide sequence ID" value="NZ_VOHK01000004.1"/>
</dbReference>
<evidence type="ECO:0000313" key="2">
    <source>
        <dbReference type="EMBL" id="TWT20242.1"/>
    </source>
</evidence>
<reference evidence="2 3" key="1">
    <citation type="journal article" date="2008" name="Int. J. Syst. Evol. Microbiol.">
        <title>Luteimonas marina sp. nov., isolated from seawater.</title>
        <authorList>
            <person name="Baik K.S."/>
            <person name="Park S.C."/>
            <person name="Kim M.S."/>
            <person name="Kim E.M."/>
            <person name="Park C."/>
            <person name="Chun J."/>
            <person name="Seong C.N."/>
        </authorList>
    </citation>
    <scope>NUCLEOTIDE SEQUENCE [LARGE SCALE GENOMIC DNA]</scope>
    <source>
        <strain evidence="2 3">FR1330</strain>
    </source>
</reference>